<reference evidence="2" key="1">
    <citation type="journal article" date="2015" name="Proc. Natl. Acad. Sci. U.S.A.">
        <title>Networks of energetic and metabolic interactions define dynamics in microbial communities.</title>
        <authorList>
            <person name="Embree M."/>
            <person name="Liu J.K."/>
            <person name="Al-Bassam M.M."/>
            <person name="Zengler K."/>
        </authorList>
    </citation>
    <scope>NUCLEOTIDE SEQUENCE</scope>
</reference>
<organism evidence="2">
    <name type="scientific">hydrocarbon metagenome</name>
    <dbReference type="NCBI Taxonomy" id="938273"/>
    <lineage>
        <taxon>unclassified sequences</taxon>
        <taxon>metagenomes</taxon>
        <taxon>ecological metagenomes</taxon>
    </lineage>
</organism>
<protein>
    <recommendedName>
        <fullName evidence="3">Lipoprotein</fullName>
    </recommendedName>
</protein>
<name>A0A0W8E9N2_9ZZZZ</name>
<dbReference type="PROSITE" id="PS51257">
    <property type="entry name" value="PROKAR_LIPOPROTEIN"/>
    <property type="match status" value="1"/>
</dbReference>
<evidence type="ECO:0000313" key="2">
    <source>
        <dbReference type="EMBL" id="KUG05180.1"/>
    </source>
</evidence>
<sequence length="186" mass="20130">MYKKQTGFLLVVIFLVISMCGCQAPERRPLETQPQEQTGLTASDRRVLADHLSRMATEVEGVQKATVVISDITLANDSGEGTNTSGNNTSGNNTAADASSDISGMIVMVGISINDQVNDEKTKTDVKNKLRASDKRISQVLVTSDPELVKKINDVAAGIIKGEPINKFETDLKQMGKQFKNNDPAF</sequence>
<accession>A0A0W8E9N2</accession>
<feature type="region of interest" description="Disordered" evidence="1">
    <location>
        <begin position="76"/>
        <end position="96"/>
    </location>
</feature>
<comment type="caution">
    <text evidence="2">The sequence shown here is derived from an EMBL/GenBank/DDBJ whole genome shotgun (WGS) entry which is preliminary data.</text>
</comment>
<gene>
    <name evidence="2" type="ORF">ASZ90_017366</name>
</gene>
<dbReference type="EMBL" id="LNQE01001824">
    <property type="protein sequence ID" value="KUG05180.1"/>
    <property type="molecule type" value="Genomic_DNA"/>
</dbReference>
<evidence type="ECO:0000256" key="1">
    <source>
        <dbReference type="SAM" id="MobiDB-lite"/>
    </source>
</evidence>
<proteinExistence type="predicted"/>
<dbReference type="AlphaFoldDB" id="A0A0W8E9N2"/>
<dbReference type="InterPro" id="IPR019076">
    <property type="entry name" value="Spore_lipoprot_YhcN/YlaJ-like"/>
</dbReference>
<evidence type="ECO:0008006" key="3">
    <source>
        <dbReference type="Google" id="ProtNLM"/>
    </source>
</evidence>
<dbReference type="Pfam" id="PF09580">
    <property type="entry name" value="Spore_YhcN_YlaJ"/>
    <property type="match status" value="1"/>
</dbReference>